<name>A0A0A8YEZ8_ARUDO</name>
<reference evidence="1" key="2">
    <citation type="journal article" date="2015" name="Data Brief">
        <title>Shoot transcriptome of the giant reed, Arundo donax.</title>
        <authorList>
            <person name="Barrero R.A."/>
            <person name="Guerrero F.D."/>
            <person name="Moolhuijzen P."/>
            <person name="Goolsby J.A."/>
            <person name="Tidwell J."/>
            <person name="Bellgard S.E."/>
            <person name="Bellgard M.I."/>
        </authorList>
    </citation>
    <scope>NUCLEOTIDE SEQUENCE</scope>
    <source>
        <tissue evidence="1">Shoot tissue taken approximately 20 cm above the soil surface</tissue>
    </source>
</reference>
<evidence type="ECO:0000313" key="1">
    <source>
        <dbReference type="EMBL" id="JAD24238.1"/>
    </source>
</evidence>
<reference evidence="1" key="1">
    <citation type="submission" date="2014-09" db="EMBL/GenBank/DDBJ databases">
        <authorList>
            <person name="Magalhaes I.L.F."/>
            <person name="Oliveira U."/>
            <person name="Santos F.R."/>
            <person name="Vidigal T.H.D.A."/>
            <person name="Brescovit A.D."/>
            <person name="Santos A.J."/>
        </authorList>
    </citation>
    <scope>NUCLEOTIDE SEQUENCE</scope>
    <source>
        <tissue evidence="1">Shoot tissue taken approximately 20 cm above the soil surface</tissue>
    </source>
</reference>
<dbReference type="EMBL" id="GBRH01273657">
    <property type="protein sequence ID" value="JAD24238.1"/>
    <property type="molecule type" value="Transcribed_RNA"/>
</dbReference>
<accession>A0A0A8YEZ8</accession>
<organism evidence="1">
    <name type="scientific">Arundo donax</name>
    <name type="common">Giant reed</name>
    <name type="synonym">Donax arundinaceus</name>
    <dbReference type="NCBI Taxonomy" id="35708"/>
    <lineage>
        <taxon>Eukaryota</taxon>
        <taxon>Viridiplantae</taxon>
        <taxon>Streptophyta</taxon>
        <taxon>Embryophyta</taxon>
        <taxon>Tracheophyta</taxon>
        <taxon>Spermatophyta</taxon>
        <taxon>Magnoliopsida</taxon>
        <taxon>Liliopsida</taxon>
        <taxon>Poales</taxon>
        <taxon>Poaceae</taxon>
        <taxon>PACMAD clade</taxon>
        <taxon>Arundinoideae</taxon>
        <taxon>Arundineae</taxon>
        <taxon>Arundo</taxon>
    </lineage>
</organism>
<protein>
    <submittedName>
        <fullName evidence="1">Uncharacterized protein</fullName>
    </submittedName>
</protein>
<sequence>MGEKRVSCPVSD</sequence>
<proteinExistence type="predicted"/>